<gene>
    <name evidence="1" type="ORF">F966_03277</name>
</gene>
<dbReference type="Proteomes" id="UP000013209">
    <property type="component" value="Unassembled WGS sequence"/>
</dbReference>
<dbReference type="EMBL" id="APPH01000015">
    <property type="protein sequence ID" value="ENV08603.1"/>
    <property type="molecule type" value="Genomic_DNA"/>
</dbReference>
<protein>
    <submittedName>
        <fullName evidence="1">Uncharacterized protein</fullName>
    </submittedName>
</protein>
<dbReference type="RefSeq" id="WP_004807068.1">
    <property type="nucleotide sequence ID" value="NZ_KB849440.1"/>
</dbReference>
<reference evidence="1 2" key="1">
    <citation type="submission" date="2013-02" db="EMBL/GenBank/DDBJ databases">
        <title>The Genome Sequence of Acinetobacter sp. CIP 56.2.</title>
        <authorList>
            <consortium name="The Broad Institute Genome Sequencing Platform"/>
            <consortium name="The Broad Institute Genome Sequencing Center for Infectious Disease"/>
            <person name="Cerqueira G."/>
            <person name="Feldgarden M."/>
            <person name="Courvalin P."/>
            <person name="Perichon B."/>
            <person name="Grillot-Courvalin C."/>
            <person name="Clermont D."/>
            <person name="Rocha E."/>
            <person name="Yoon E.-J."/>
            <person name="Nemec A."/>
            <person name="Walker B."/>
            <person name="Young S.K."/>
            <person name="Zeng Q."/>
            <person name="Gargeya S."/>
            <person name="Fitzgerald M."/>
            <person name="Haas B."/>
            <person name="Abouelleil A."/>
            <person name="Alvarado L."/>
            <person name="Arachchi H.M."/>
            <person name="Berlin A.M."/>
            <person name="Chapman S.B."/>
            <person name="Dewar J."/>
            <person name="Goldberg J."/>
            <person name="Griggs A."/>
            <person name="Gujja S."/>
            <person name="Hansen M."/>
            <person name="Howarth C."/>
            <person name="Imamovic A."/>
            <person name="Larimer J."/>
            <person name="McCowan C."/>
            <person name="Murphy C."/>
            <person name="Neiman D."/>
            <person name="Pearson M."/>
            <person name="Priest M."/>
            <person name="Roberts A."/>
            <person name="Saif S."/>
            <person name="Shea T."/>
            <person name="Sisk P."/>
            <person name="Sykes S."/>
            <person name="Wortman J."/>
            <person name="Nusbaum C."/>
            <person name="Birren B."/>
        </authorList>
    </citation>
    <scope>NUCLEOTIDE SEQUENCE [LARGE SCALE GENOMIC DNA]</scope>
    <source>
        <strain evidence="1 2">CIP 56.2</strain>
    </source>
</reference>
<evidence type="ECO:0000313" key="1">
    <source>
        <dbReference type="EMBL" id="ENV08603.1"/>
    </source>
</evidence>
<organism evidence="1 2">
    <name type="scientific">Acinetobacter higginsii</name>
    <dbReference type="NCBI Taxonomy" id="70347"/>
    <lineage>
        <taxon>Bacteria</taxon>
        <taxon>Pseudomonadati</taxon>
        <taxon>Pseudomonadota</taxon>
        <taxon>Gammaproteobacteria</taxon>
        <taxon>Moraxellales</taxon>
        <taxon>Moraxellaceae</taxon>
        <taxon>Acinetobacter</taxon>
    </lineage>
</organism>
<sequence length="161" mass="18804">MRSQQFLNGIHYELQNRAFALSAIIPIANRVQGTQEYIFWSAYESLERFNTPHYLTYAKKLGLNATPSFLTKAKASLISSTPSFLLDELLKLVYSKTKVYMEDLKQVHALGAEADREFLDYMLAQEQVQIELMELAIKKQYREIPPKIDHFIQHYRDKKLV</sequence>
<name>N8XME4_9GAMM</name>
<dbReference type="STRING" id="1144672.F966_03277"/>
<accession>N8XME4</accession>
<dbReference type="HOGENOM" id="CLU_1552388_0_0_6"/>
<dbReference type="PATRIC" id="fig|1144672.3.peg.3160"/>
<dbReference type="eggNOG" id="ENOG50348KX">
    <property type="taxonomic scope" value="Bacteria"/>
</dbReference>
<comment type="caution">
    <text evidence="1">The sequence shown here is derived from an EMBL/GenBank/DDBJ whole genome shotgun (WGS) entry which is preliminary data.</text>
</comment>
<evidence type="ECO:0000313" key="2">
    <source>
        <dbReference type="Proteomes" id="UP000013209"/>
    </source>
</evidence>
<dbReference type="AlphaFoldDB" id="N8XME4"/>
<proteinExistence type="predicted"/>